<dbReference type="EMBL" id="VXIV02003332">
    <property type="protein sequence ID" value="KAF6018144.1"/>
    <property type="molecule type" value="Genomic_DNA"/>
</dbReference>
<feature type="compositionally biased region" description="Polar residues" evidence="1">
    <location>
        <begin position="404"/>
        <end position="419"/>
    </location>
</feature>
<accession>A0A7J7IXM8</accession>
<evidence type="ECO:0000313" key="3">
    <source>
        <dbReference type="Proteomes" id="UP000593567"/>
    </source>
</evidence>
<feature type="region of interest" description="Disordered" evidence="1">
    <location>
        <begin position="75"/>
        <end position="126"/>
    </location>
</feature>
<evidence type="ECO:0000256" key="1">
    <source>
        <dbReference type="SAM" id="MobiDB-lite"/>
    </source>
</evidence>
<sequence length="442" mass="49537">MDYPKMRSSPLEIDEIGTVPTHEPFIESEEKLIKQLAVASTGRLRCYIDKEVRRLTRRQDRFFARCKRREQEEIATRMAEAQSPAATQSKEDVAEEKPIDSVEQQEEISGQPIPPTTPKSSTRRSTHLRSFNTGYAVQALINLAGAPPQLARTPSKNVKRATSLRNPAKKPQPTGKRVSFQPFLNESSLIKPPKMHPMSPPGHRRTQYQQEIEKEHRKKCMNENRQIPDYLPLQTFEEFPELPPPRGRIPTARVFSQVPSALLPVPSTFALRSALLALRLAPFTQHPVPSALRPAPAIYSTSQARTTSSARQSNSQARQSTSQARQSTSQARQSTSQARQSTSQARQSTSQAKQSTSQAKQSTSQARQSTSQARQSTSQTRQSTSQTRQSTSQARQSNSRARQFISQARQSTSQAQCTAPQPAKVSCERIYFDILLDDEDSE</sequence>
<dbReference type="Proteomes" id="UP000593567">
    <property type="component" value="Unassembled WGS sequence"/>
</dbReference>
<name>A0A7J7IXM8_BUGNE</name>
<feature type="compositionally biased region" description="Basic and acidic residues" evidence="1">
    <location>
        <begin position="89"/>
        <end position="100"/>
    </location>
</feature>
<dbReference type="AlphaFoldDB" id="A0A7J7IXM8"/>
<evidence type="ECO:0000313" key="2">
    <source>
        <dbReference type="EMBL" id="KAF6018144.1"/>
    </source>
</evidence>
<reference evidence="2" key="1">
    <citation type="submission" date="2020-06" db="EMBL/GenBank/DDBJ databases">
        <title>Draft genome of Bugula neritina, a colonial animal packing powerful symbionts and potential medicines.</title>
        <authorList>
            <person name="Rayko M."/>
        </authorList>
    </citation>
    <scope>NUCLEOTIDE SEQUENCE [LARGE SCALE GENOMIC DNA]</scope>
    <source>
        <strain evidence="2">Kwan_BN1</strain>
    </source>
</reference>
<feature type="region of interest" description="Disordered" evidence="1">
    <location>
        <begin position="147"/>
        <end position="179"/>
    </location>
</feature>
<feature type="compositionally biased region" description="Low complexity" evidence="1">
    <location>
        <begin position="300"/>
        <end position="403"/>
    </location>
</feature>
<proteinExistence type="predicted"/>
<feature type="region of interest" description="Disordered" evidence="1">
    <location>
        <begin position="300"/>
        <end position="423"/>
    </location>
</feature>
<protein>
    <submittedName>
        <fullName evidence="2">Uncharacterized protein</fullName>
    </submittedName>
</protein>
<keyword evidence="3" id="KW-1185">Reference proteome</keyword>
<organism evidence="2 3">
    <name type="scientific">Bugula neritina</name>
    <name type="common">Brown bryozoan</name>
    <name type="synonym">Sertularia neritina</name>
    <dbReference type="NCBI Taxonomy" id="10212"/>
    <lineage>
        <taxon>Eukaryota</taxon>
        <taxon>Metazoa</taxon>
        <taxon>Spiralia</taxon>
        <taxon>Lophotrochozoa</taxon>
        <taxon>Bryozoa</taxon>
        <taxon>Gymnolaemata</taxon>
        <taxon>Cheilostomatida</taxon>
        <taxon>Flustrina</taxon>
        <taxon>Buguloidea</taxon>
        <taxon>Bugulidae</taxon>
        <taxon>Bugula</taxon>
    </lineage>
</organism>
<comment type="caution">
    <text evidence="2">The sequence shown here is derived from an EMBL/GenBank/DDBJ whole genome shotgun (WGS) entry which is preliminary data.</text>
</comment>
<gene>
    <name evidence="2" type="ORF">EB796_023534</name>
</gene>